<evidence type="ECO:0000313" key="2">
    <source>
        <dbReference type="EMBL" id="VEB36618.1"/>
    </source>
</evidence>
<dbReference type="PATRIC" id="fig|28084.5.peg.1252"/>
<dbReference type="Proteomes" id="UP000054921">
    <property type="component" value="Unassembled WGS sequence"/>
</dbReference>
<dbReference type="AlphaFoldDB" id="A0A0W0S7P7"/>
<keyword evidence="4" id="KW-1185">Reference proteome</keyword>
<protein>
    <submittedName>
        <fullName evidence="2">Predicted GTPase</fullName>
    </submittedName>
</protein>
<proteinExistence type="predicted"/>
<dbReference type="InterPro" id="IPR027417">
    <property type="entry name" value="P-loop_NTPase"/>
</dbReference>
<dbReference type="EMBL" id="LNXW01000013">
    <property type="protein sequence ID" value="KTC79131.1"/>
    <property type="molecule type" value="Genomic_DNA"/>
</dbReference>
<dbReference type="Proteomes" id="UP000277577">
    <property type="component" value="Chromosome"/>
</dbReference>
<reference evidence="1 3" key="1">
    <citation type="submission" date="2015-11" db="EMBL/GenBank/DDBJ databases">
        <title>Genomic analysis of 38 Legionella species identifies large and diverse effector repertoires.</title>
        <authorList>
            <person name="Burstein D."/>
            <person name="Amaro F."/>
            <person name="Zusman T."/>
            <person name="Lifshitz Z."/>
            <person name="Cohen O."/>
            <person name="Gilbert J.A."/>
            <person name="Pupko T."/>
            <person name="Shuman H.A."/>
            <person name="Segal G."/>
        </authorList>
    </citation>
    <scope>NUCLEOTIDE SEQUENCE [LARGE SCALE GENOMIC DNA]</scope>
    <source>
        <strain evidence="1 3">ORW</strain>
    </source>
</reference>
<organism evidence="1 3">
    <name type="scientific">Legionella cherrii</name>
    <dbReference type="NCBI Taxonomy" id="28084"/>
    <lineage>
        <taxon>Bacteria</taxon>
        <taxon>Pseudomonadati</taxon>
        <taxon>Pseudomonadota</taxon>
        <taxon>Gammaproteobacteria</taxon>
        <taxon>Legionellales</taxon>
        <taxon>Legionellaceae</taxon>
        <taxon>Legionella</taxon>
    </lineage>
</organism>
<dbReference type="RefSeq" id="WP_051544499.1">
    <property type="nucleotide sequence ID" value="NZ_CAAAIT010000002.1"/>
</dbReference>
<dbReference type="CDD" id="cd00882">
    <property type="entry name" value="Ras_like_GTPase"/>
    <property type="match status" value="1"/>
</dbReference>
<evidence type="ECO:0000313" key="4">
    <source>
        <dbReference type="Proteomes" id="UP000277577"/>
    </source>
</evidence>
<dbReference type="OrthoDB" id="5653519at2"/>
<gene>
    <name evidence="1" type="ORF">Lche_1151</name>
    <name evidence="2" type="ORF">NCTC11976_01801</name>
</gene>
<dbReference type="Gene3D" id="3.40.50.300">
    <property type="entry name" value="P-loop containing nucleotide triphosphate hydrolases"/>
    <property type="match status" value="1"/>
</dbReference>
<evidence type="ECO:0000313" key="1">
    <source>
        <dbReference type="EMBL" id="KTC79131.1"/>
    </source>
</evidence>
<dbReference type="EMBL" id="LR134173">
    <property type="protein sequence ID" value="VEB36618.1"/>
    <property type="molecule type" value="Genomic_DNA"/>
</dbReference>
<name>A0A0W0S7P7_9GAMM</name>
<dbReference type="SUPFAM" id="SSF52540">
    <property type="entry name" value="P-loop containing nucleoside triphosphate hydrolases"/>
    <property type="match status" value="1"/>
</dbReference>
<dbReference type="STRING" id="28084.Lche_1151"/>
<evidence type="ECO:0000313" key="3">
    <source>
        <dbReference type="Proteomes" id="UP000054921"/>
    </source>
</evidence>
<accession>A0A0W0S7P7</accession>
<reference evidence="2 4" key="2">
    <citation type="submission" date="2018-12" db="EMBL/GenBank/DDBJ databases">
        <authorList>
            <consortium name="Pathogen Informatics"/>
        </authorList>
    </citation>
    <scope>NUCLEOTIDE SEQUENCE [LARGE SCALE GENOMIC DNA]</scope>
    <source>
        <strain evidence="2 4">NCTC11976</strain>
    </source>
</reference>
<sequence>MTRLSIEKNNNRPIKIALMGGSGSGKTQLCTALKGKKYLPVFFPSMGMELSRFNNTFDYEVCTLPGSLRHKFSGFIQGMIPNTVKNSDTNIICIDPSERDSFKEAWYYAREIRKVDTKAPIVIALTQLDKNLPWRVSDEEIQRFKLFYGITHDTIGTSATQGEEGIKELRALMFALQKKLRGEQAEPETMLTLNDILLKIENFYQLAKTGLSELMQHKEEYLKKHKPLAKLPPQLLDAYVVVQNLIVRLEKAKDIPKQLSQVSEISKKKALFNAYQLAVGYFVEKVNENLLKVNPPQHIMNVILRLLRAPFIGFRMYNDYELKELRRFEQQTSLKEELHSMKTNKGP</sequence>